<proteinExistence type="predicted"/>
<evidence type="ECO:0000313" key="2">
    <source>
        <dbReference type="EMBL" id="OJJ40049.1"/>
    </source>
</evidence>
<dbReference type="PANTHER" id="PTHR16469:SF27">
    <property type="entry name" value="UBIQUITIN-ASSOCIATED AND SH3 DOMAIN-CONTAINING BA-RELATED"/>
    <property type="match status" value="1"/>
</dbReference>
<evidence type="ECO:0000256" key="1">
    <source>
        <dbReference type="SAM" id="MobiDB-lite"/>
    </source>
</evidence>
<keyword evidence="3" id="KW-1185">Reference proteome</keyword>
<accession>A0A1L9RYP2</accession>
<feature type="region of interest" description="Disordered" evidence="1">
    <location>
        <begin position="432"/>
        <end position="452"/>
    </location>
</feature>
<dbReference type="EMBL" id="KV878209">
    <property type="protein sequence ID" value="OJJ40049.1"/>
    <property type="molecule type" value="Genomic_DNA"/>
</dbReference>
<dbReference type="STRING" id="1073089.A0A1L9RYP2"/>
<dbReference type="SMART" id="SM00855">
    <property type="entry name" value="PGAM"/>
    <property type="match status" value="1"/>
</dbReference>
<evidence type="ECO:0000313" key="3">
    <source>
        <dbReference type="Proteomes" id="UP000184383"/>
    </source>
</evidence>
<dbReference type="InterPro" id="IPR013078">
    <property type="entry name" value="His_Pase_superF_clade-1"/>
</dbReference>
<dbReference type="PANTHER" id="PTHR16469">
    <property type="entry name" value="UBIQUITIN-ASSOCIATED AND SH3 DOMAIN-CONTAINING BA-RELATED"/>
    <property type="match status" value="1"/>
</dbReference>
<feature type="compositionally biased region" description="Basic and acidic residues" evidence="1">
    <location>
        <begin position="432"/>
        <end position="448"/>
    </location>
</feature>
<dbReference type="CDD" id="cd07040">
    <property type="entry name" value="HP"/>
    <property type="match status" value="1"/>
</dbReference>
<dbReference type="RefSeq" id="XP_040693725.1">
    <property type="nucleotide sequence ID" value="XM_040829945.1"/>
</dbReference>
<reference evidence="3" key="1">
    <citation type="journal article" date="2017" name="Genome Biol.">
        <title>Comparative genomics reveals high biological diversity and specific adaptations in the industrially and medically important fungal genus Aspergillus.</title>
        <authorList>
            <person name="de Vries R.P."/>
            <person name="Riley R."/>
            <person name="Wiebenga A."/>
            <person name="Aguilar-Osorio G."/>
            <person name="Amillis S."/>
            <person name="Uchima C.A."/>
            <person name="Anderluh G."/>
            <person name="Asadollahi M."/>
            <person name="Askin M."/>
            <person name="Barry K."/>
            <person name="Battaglia E."/>
            <person name="Bayram O."/>
            <person name="Benocci T."/>
            <person name="Braus-Stromeyer S.A."/>
            <person name="Caldana C."/>
            <person name="Canovas D."/>
            <person name="Cerqueira G.C."/>
            <person name="Chen F."/>
            <person name="Chen W."/>
            <person name="Choi C."/>
            <person name="Clum A."/>
            <person name="Dos Santos R.A."/>
            <person name="Damasio A.R."/>
            <person name="Diallinas G."/>
            <person name="Emri T."/>
            <person name="Fekete E."/>
            <person name="Flipphi M."/>
            <person name="Freyberg S."/>
            <person name="Gallo A."/>
            <person name="Gournas C."/>
            <person name="Habgood R."/>
            <person name="Hainaut M."/>
            <person name="Harispe M.L."/>
            <person name="Henrissat B."/>
            <person name="Hilden K.S."/>
            <person name="Hope R."/>
            <person name="Hossain A."/>
            <person name="Karabika E."/>
            <person name="Karaffa L."/>
            <person name="Karanyi Z."/>
            <person name="Krasevec N."/>
            <person name="Kuo A."/>
            <person name="Kusch H."/>
            <person name="LaButti K."/>
            <person name="Lagendijk E.L."/>
            <person name="Lapidus A."/>
            <person name="Levasseur A."/>
            <person name="Lindquist E."/>
            <person name="Lipzen A."/>
            <person name="Logrieco A.F."/>
            <person name="MacCabe A."/>
            <person name="Maekelae M.R."/>
            <person name="Malavazi I."/>
            <person name="Melin P."/>
            <person name="Meyer V."/>
            <person name="Mielnichuk N."/>
            <person name="Miskei M."/>
            <person name="Molnar A.P."/>
            <person name="Mule G."/>
            <person name="Ngan C.Y."/>
            <person name="Orejas M."/>
            <person name="Orosz E."/>
            <person name="Ouedraogo J.P."/>
            <person name="Overkamp K.M."/>
            <person name="Park H.-S."/>
            <person name="Perrone G."/>
            <person name="Piumi F."/>
            <person name="Punt P.J."/>
            <person name="Ram A.F."/>
            <person name="Ramon A."/>
            <person name="Rauscher S."/>
            <person name="Record E."/>
            <person name="Riano-Pachon D.M."/>
            <person name="Robert V."/>
            <person name="Roehrig J."/>
            <person name="Ruller R."/>
            <person name="Salamov A."/>
            <person name="Salih N.S."/>
            <person name="Samson R.A."/>
            <person name="Sandor E."/>
            <person name="Sanguinetti M."/>
            <person name="Schuetze T."/>
            <person name="Sepcic K."/>
            <person name="Shelest E."/>
            <person name="Sherlock G."/>
            <person name="Sophianopoulou V."/>
            <person name="Squina F.M."/>
            <person name="Sun H."/>
            <person name="Susca A."/>
            <person name="Todd R.B."/>
            <person name="Tsang A."/>
            <person name="Unkles S.E."/>
            <person name="van de Wiele N."/>
            <person name="van Rossen-Uffink D."/>
            <person name="Oliveira J.V."/>
            <person name="Vesth T.C."/>
            <person name="Visser J."/>
            <person name="Yu J.-H."/>
            <person name="Zhou M."/>
            <person name="Andersen M.R."/>
            <person name="Archer D.B."/>
            <person name="Baker S.E."/>
            <person name="Benoit I."/>
            <person name="Brakhage A.A."/>
            <person name="Braus G.H."/>
            <person name="Fischer R."/>
            <person name="Frisvad J.C."/>
            <person name="Goldman G.H."/>
            <person name="Houbraken J."/>
            <person name="Oakley B."/>
            <person name="Pocsi I."/>
            <person name="Scazzocchio C."/>
            <person name="Seiboth B."/>
            <person name="vanKuyk P.A."/>
            <person name="Wortman J."/>
            <person name="Dyer P.S."/>
            <person name="Grigoriev I.V."/>
        </authorList>
    </citation>
    <scope>NUCLEOTIDE SEQUENCE [LARGE SCALE GENOMIC DNA]</scope>
    <source>
        <strain evidence="3">DTO 134E9</strain>
    </source>
</reference>
<organism evidence="2 3">
    <name type="scientific">Aspergillus wentii DTO 134E9</name>
    <dbReference type="NCBI Taxonomy" id="1073089"/>
    <lineage>
        <taxon>Eukaryota</taxon>
        <taxon>Fungi</taxon>
        <taxon>Dikarya</taxon>
        <taxon>Ascomycota</taxon>
        <taxon>Pezizomycotina</taxon>
        <taxon>Eurotiomycetes</taxon>
        <taxon>Eurotiomycetidae</taxon>
        <taxon>Eurotiales</taxon>
        <taxon>Aspergillaceae</taxon>
        <taxon>Aspergillus</taxon>
        <taxon>Aspergillus subgen. Cremei</taxon>
    </lineage>
</organism>
<dbReference type="Proteomes" id="UP000184383">
    <property type="component" value="Unassembled WGS sequence"/>
</dbReference>
<evidence type="ECO:0008006" key="4">
    <source>
        <dbReference type="Google" id="ProtNLM"/>
    </source>
</evidence>
<dbReference type="Gene3D" id="3.40.50.1240">
    <property type="entry name" value="Phosphoglycerate mutase-like"/>
    <property type="match status" value="2"/>
</dbReference>
<dbReference type="SUPFAM" id="SSF53254">
    <property type="entry name" value="Phosphoglycerate mutase-like"/>
    <property type="match status" value="1"/>
</dbReference>
<feature type="region of interest" description="Disordered" evidence="1">
    <location>
        <begin position="195"/>
        <end position="257"/>
    </location>
</feature>
<dbReference type="VEuPathDB" id="FungiDB:ASPWEDRAFT_166136"/>
<gene>
    <name evidence="2" type="ORF">ASPWEDRAFT_166136</name>
</gene>
<dbReference type="GeneID" id="63745793"/>
<sequence length="632" mass="68446">MGKAPTTIVIARHGARLDAADKNWHLTSPTPYDPPLSYGGWLQSRALGARIISLLDSHSNSTSPVDSLDAVPESKELPPKKKRRVIIHTSPYLRCLQTAIAVSSGISQYSSSSNSVQQAKGSYVGSATQPEQRLDNKKIAKTNHSHADGNRCLLRVDAFLGEWLCPDYFDVITPPPNSDRLIAAAKAELLRRGDSIVPQADTNGRPSTGYFPGGWGSFSTPASPESGEEGKPGPKPSANYAQNQRNRADSYDVLDSTNTPRAKGLLSKINTNLSSLAGGYVPPTPSYAISPSDPIPAGYVTHARNACMKIDYQWDSMRKPQNWGNGGEYGEEWSSMHTRFRNGLENMLEWYQEDDEPINSIRPLSYQDGRSNGIEPVPEDGDALTETVLVLITHGAGCNALIGALTNEPVLLDIGTASLTMAVRKDADDKVSLTDSTGEVREQRRRSPSELSMAQEYRLKLVASTDHLRAGANPAQIPSALPSPTTVIAPSIQPQRHRLTSRDPSLSPGPFIIGPSSLMGSSSKGWSWSRPSTASRISPGLWGTTSPGPDPETESPIDDLVPNFGDSGGVKSTPSVKETSIKSEAKVDEPAAWEKQLPQRTMSQRGLWGSAPLNKEREAGVKRRWTVTERRA</sequence>
<dbReference type="InterPro" id="IPR029033">
    <property type="entry name" value="His_PPase_superfam"/>
</dbReference>
<feature type="region of interest" description="Disordered" evidence="1">
    <location>
        <begin position="524"/>
        <end position="632"/>
    </location>
</feature>
<name>A0A1L9RYP2_ASPWE</name>
<protein>
    <recommendedName>
        <fullName evidence="4">Phosphoglycerate mutase family protein</fullName>
    </recommendedName>
</protein>
<dbReference type="InterPro" id="IPR051710">
    <property type="entry name" value="Phosphatase_SH3-domain"/>
</dbReference>
<dbReference type="OrthoDB" id="3898179at2759"/>
<feature type="compositionally biased region" description="Basic and acidic residues" evidence="1">
    <location>
        <begin position="614"/>
        <end position="632"/>
    </location>
</feature>
<feature type="compositionally biased region" description="Basic and acidic residues" evidence="1">
    <location>
        <begin position="579"/>
        <end position="589"/>
    </location>
</feature>
<dbReference type="AlphaFoldDB" id="A0A1L9RYP2"/>